<proteinExistence type="predicted"/>
<dbReference type="InterPro" id="IPR013783">
    <property type="entry name" value="Ig-like_fold"/>
</dbReference>
<dbReference type="AlphaFoldDB" id="I0Z3I6"/>
<keyword evidence="1" id="KW-0732">Signal</keyword>
<dbReference type="EMBL" id="AGSI01000004">
    <property type="protein sequence ID" value="EIE25205.1"/>
    <property type="molecule type" value="Genomic_DNA"/>
</dbReference>
<evidence type="ECO:0000313" key="3">
    <source>
        <dbReference type="Proteomes" id="UP000007264"/>
    </source>
</evidence>
<dbReference type="KEGG" id="csl:COCSUDRAFT_52792"/>
<dbReference type="Proteomes" id="UP000007264">
    <property type="component" value="Unassembled WGS sequence"/>
</dbReference>
<evidence type="ECO:0000256" key="1">
    <source>
        <dbReference type="SAM" id="SignalP"/>
    </source>
</evidence>
<feature type="chain" id="PRO_5003637466" evidence="1">
    <location>
        <begin position="29"/>
        <end position="165"/>
    </location>
</feature>
<gene>
    <name evidence="2" type="ORF">COCSUDRAFT_52792</name>
</gene>
<keyword evidence="3" id="KW-1185">Reference proteome</keyword>
<accession>I0Z3I6</accession>
<evidence type="ECO:0000313" key="2">
    <source>
        <dbReference type="EMBL" id="EIE25205.1"/>
    </source>
</evidence>
<feature type="signal peptide" evidence="1">
    <location>
        <begin position="1"/>
        <end position="28"/>
    </location>
</feature>
<sequence length="165" mass="17179">MSMKTHVMIPEFLVVLLIAVSTPVSISAQINGTFVPTQTLVQTSLPIITLENYMSPVTFTAIVASTSTAQPLGPSSGTVTYTVSGEDAFKWVKAKPLGTGLVSRLSVSGVATLALKRASEGLILLPGTYNVTAKFSGSSDGLFSPSEGSTTFRIAITSPPVVWGL</sequence>
<organism evidence="2 3">
    <name type="scientific">Coccomyxa subellipsoidea (strain C-169)</name>
    <name type="common">Green microalga</name>
    <dbReference type="NCBI Taxonomy" id="574566"/>
    <lineage>
        <taxon>Eukaryota</taxon>
        <taxon>Viridiplantae</taxon>
        <taxon>Chlorophyta</taxon>
        <taxon>core chlorophytes</taxon>
        <taxon>Trebouxiophyceae</taxon>
        <taxon>Trebouxiophyceae incertae sedis</taxon>
        <taxon>Coccomyxaceae</taxon>
        <taxon>Coccomyxa</taxon>
        <taxon>Coccomyxa subellipsoidea</taxon>
    </lineage>
</organism>
<dbReference type="RefSeq" id="XP_005649749.1">
    <property type="nucleotide sequence ID" value="XM_005649692.1"/>
</dbReference>
<comment type="caution">
    <text evidence="2">The sequence shown here is derived from an EMBL/GenBank/DDBJ whole genome shotgun (WGS) entry which is preliminary data.</text>
</comment>
<dbReference type="OrthoDB" id="10353128at2759"/>
<reference evidence="2 3" key="1">
    <citation type="journal article" date="2012" name="Genome Biol.">
        <title>The genome of the polar eukaryotic microalga coccomyxa subellipsoidea reveals traits of cold adaptation.</title>
        <authorList>
            <person name="Blanc G."/>
            <person name="Agarkova I."/>
            <person name="Grimwood J."/>
            <person name="Kuo A."/>
            <person name="Brueggeman A."/>
            <person name="Dunigan D."/>
            <person name="Gurnon J."/>
            <person name="Ladunga I."/>
            <person name="Lindquist E."/>
            <person name="Lucas S."/>
            <person name="Pangilinan J."/>
            <person name="Proschold T."/>
            <person name="Salamov A."/>
            <person name="Schmutz J."/>
            <person name="Weeks D."/>
            <person name="Yamada T."/>
            <person name="Claverie J.M."/>
            <person name="Grigoriev I."/>
            <person name="Van Etten J."/>
            <person name="Lomsadze A."/>
            <person name="Borodovsky M."/>
        </authorList>
    </citation>
    <scope>NUCLEOTIDE SEQUENCE [LARGE SCALE GENOMIC DNA]</scope>
    <source>
        <strain evidence="2 3">C-169</strain>
    </source>
</reference>
<dbReference type="Gene3D" id="2.60.40.10">
    <property type="entry name" value="Immunoglobulins"/>
    <property type="match status" value="1"/>
</dbReference>
<dbReference type="GeneID" id="17043207"/>
<name>I0Z3I6_COCSC</name>
<protein>
    <submittedName>
        <fullName evidence="2">Uncharacterized protein</fullName>
    </submittedName>
</protein>